<feature type="compositionally biased region" description="Basic and acidic residues" evidence="1">
    <location>
        <begin position="149"/>
        <end position="159"/>
    </location>
</feature>
<dbReference type="Proteomes" id="UP001287286">
    <property type="component" value="Unassembled WGS sequence"/>
</dbReference>
<feature type="region of interest" description="Disordered" evidence="1">
    <location>
        <begin position="94"/>
        <end position="119"/>
    </location>
</feature>
<gene>
    <name evidence="2" type="ORF">Purlil1_9689</name>
</gene>
<evidence type="ECO:0000256" key="1">
    <source>
        <dbReference type="SAM" id="MobiDB-lite"/>
    </source>
</evidence>
<feature type="region of interest" description="Disordered" evidence="1">
    <location>
        <begin position="131"/>
        <end position="196"/>
    </location>
</feature>
<feature type="region of interest" description="Disordered" evidence="1">
    <location>
        <begin position="268"/>
        <end position="293"/>
    </location>
</feature>
<dbReference type="EMBL" id="JAWRVI010000045">
    <property type="protein sequence ID" value="KAK4085948.1"/>
    <property type="molecule type" value="Genomic_DNA"/>
</dbReference>
<reference evidence="2 3" key="1">
    <citation type="journal article" date="2024" name="Microbiol. Resour. Announc.">
        <title>Genome annotations for the ascomycete fungi Trichoderma harzianum, Trichoderma aggressivum, and Purpureocillium lilacinum.</title>
        <authorList>
            <person name="Beijen E.P.W."/>
            <person name="Ohm R.A."/>
        </authorList>
    </citation>
    <scope>NUCLEOTIDE SEQUENCE [LARGE SCALE GENOMIC DNA]</scope>
    <source>
        <strain evidence="2 3">CBS 150709</strain>
    </source>
</reference>
<accession>A0ABR0BPI3</accession>
<keyword evidence="3" id="KW-1185">Reference proteome</keyword>
<comment type="caution">
    <text evidence="2">The sequence shown here is derived from an EMBL/GenBank/DDBJ whole genome shotgun (WGS) entry which is preliminary data.</text>
</comment>
<evidence type="ECO:0000313" key="3">
    <source>
        <dbReference type="Proteomes" id="UP001287286"/>
    </source>
</evidence>
<feature type="region of interest" description="Disordered" evidence="1">
    <location>
        <begin position="43"/>
        <end position="65"/>
    </location>
</feature>
<protein>
    <submittedName>
        <fullName evidence="2">Uncharacterized protein</fullName>
    </submittedName>
</protein>
<name>A0ABR0BPI3_PURLI</name>
<evidence type="ECO:0000313" key="2">
    <source>
        <dbReference type="EMBL" id="KAK4085948.1"/>
    </source>
</evidence>
<feature type="compositionally biased region" description="Polar residues" evidence="1">
    <location>
        <begin position="160"/>
        <end position="170"/>
    </location>
</feature>
<proteinExistence type="predicted"/>
<sequence length="330" mass="36157">MRGLTAEAIAMEARREQAIVPGRCGARLRPRHASPLTAVRDVQTTGAAPAPSSPSPGDGAGSWCYDSAQAEGRSMGWATVDSLEADVVTVARCSRRSETQDRRRRPAPASRMDSGGCELESETMLFLDREPDEPFGEANQDMSVGGATRWHDGWRDPESMHSQAHSSRPPTRTLADDPNQLGKTESGRPANREGTDVVGVPVRAGYPRCLALGPRELFTAGDDTPTIKLFDPICLAKDHPCTAGLLERSEELCGPQIFVFGHHGKDIFKQQRRQRQQRQQPPQAGQSIELKARSSMEISTVAVAQKRGPPRSSPFKCPVTQHFGYYCDRR</sequence>
<organism evidence="2 3">
    <name type="scientific">Purpureocillium lilacinum</name>
    <name type="common">Paecilomyces lilacinus</name>
    <dbReference type="NCBI Taxonomy" id="33203"/>
    <lineage>
        <taxon>Eukaryota</taxon>
        <taxon>Fungi</taxon>
        <taxon>Dikarya</taxon>
        <taxon>Ascomycota</taxon>
        <taxon>Pezizomycotina</taxon>
        <taxon>Sordariomycetes</taxon>
        <taxon>Hypocreomycetidae</taxon>
        <taxon>Hypocreales</taxon>
        <taxon>Ophiocordycipitaceae</taxon>
        <taxon>Purpureocillium</taxon>
    </lineage>
</organism>